<protein>
    <submittedName>
        <fullName evidence="9">MFS transporter</fullName>
    </submittedName>
</protein>
<dbReference type="SUPFAM" id="SSF103473">
    <property type="entry name" value="MFS general substrate transporter"/>
    <property type="match status" value="1"/>
</dbReference>
<evidence type="ECO:0000259" key="8">
    <source>
        <dbReference type="PROSITE" id="PS50850"/>
    </source>
</evidence>
<keyword evidence="6 7" id="KW-0472">Membrane</keyword>
<feature type="transmembrane region" description="Helical" evidence="7">
    <location>
        <begin position="338"/>
        <end position="360"/>
    </location>
</feature>
<evidence type="ECO:0000256" key="5">
    <source>
        <dbReference type="ARBA" id="ARBA00022989"/>
    </source>
</evidence>
<dbReference type="InterPro" id="IPR020846">
    <property type="entry name" value="MFS_dom"/>
</dbReference>
<organism evidence="9 10">
    <name type="scientific">Actinoplanes couchii</name>
    <dbReference type="NCBI Taxonomy" id="403638"/>
    <lineage>
        <taxon>Bacteria</taxon>
        <taxon>Bacillati</taxon>
        <taxon>Actinomycetota</taxon>
        <taxon>Actinomycetes</taxon>
        <taxon>Micromonosporales</taxon>
        <taxon>Micromonosporaceae</taxon>
        <taxon>Actinoplanes</taxon>
    </lineage>
</organism>
<evidence type="ECO:0000256" key="6">
    <source>
        <dbReference type="ARBA" id="ARBA00023136"/>
    </source>
</evidence>
<keyword evidence="3" id="KW-1003">Cell membrane</keyword>
<keyword evidence="5 7" id="KW-1133">Transmembrane helix</keyword>
<accession>A0ABQ3XBD5</accession>
<evidence type="ECO:0000256" key="7">
    <source>
        <dbReference type="SAM" id="Phobius"/>
    </source>
</evidence>
<keyword evidence="10" id="KW-1185">Reference proteome</keyword>
<gene>
    <name evidence="9" type="ORF">Aco03nite_041780</name>
</gene>
<feature type="transmembrane region" description="Helical" evidence="7">
    <location>
        <begin position="98"/>
        <end position="121"/>
    </location>
</feature>
<dbReference type="Pfam" id="PF07690">
    <property type="entry name" value="MFS_1"/>
    <property type="match status" value="1"/>
</dbReference>
<feature type="transmembrane region" description="Helical" evidence="7">
    <location>
        <begin position="37"/>
        <end position="62"/>
    </location>
</feature>
<comment type="subcellular location">
    <subcellularLocation>
        <location evidence="1">Cell membrane</location>
        <topology evidence="1">Multi-pass membrane protein</topology>
    </subcellularLocation>
</comment>
<dbReference type="Gene3D" id="1.20.1250.20">
    <property type="entry name" value="MFS general substrate transporter like domains"/>
    <property type="match status" value="1"/>
</dbReference>
<feature type="transmembrane region" description="Helical" evidence="7">
    <location>
        <begin position="7"/>
        <end position="25"/>
    </location>
</feature>
<comment type="caution">
    <text evidence="9">The sequence shown here is derived from an EMBL/GenBank/DDBJ whole genome shotgun (WGS) entry which is preliminary data.</text>
</comment>
<feature type="transmembrane region" description="Helical" evidence="7">
    <location>
        <begin position="240"/>
        <end position="263"/>
    </location>
</feature>
<proteinExistence type="predicted"/>
<keyword evidence="2" id="KW-0813">Transport</keyword>
<evidence type="ECO:0000313" key="10">
    <source>
        <dbReference type="Proteomes" id="UP000612282"/>
    </source>
</evidence>
<feature type="transmembrane region" description="Helical" evidence="7">
    <location>
        <begin position="270"/>
        <end position="291"/>
    </location>
</feature>
<feature type="transmembrane region" description="Helical" evidence="7">
    <location>
        <begin position="366"/>
        <end position="384"/>
    </location>
</feature>
<name>A0ABQ3XBD5_9ACTN</name>
<feature type="domain" description="Major facilitator superfamily (MFS) profile" evidence="8">
    <location>
        <begin position="8"/>
        <end position="387"/>
    </location>
</feature>
<sequence length="397" mass="39900">MSEKPTAGLVVPAVAVMVFIAASTAPTPIYPLYQSAWHFPALTLTVIFAVYCVALLAALLTVGSLADHIGRRPVLLAAIGIQILSLAVFALADGVPALIAARILQGLATGTASGALAAAIMDADQRRGPLLNATMPIAGTAAGPLLAALLVQFAPQPMRTTYVLLILALAGLTVAVVTLLPGTETRRPGALASLRPSVHVPAPARRAFLIAAPITVAAWAMGGFYLSLGPAMTRMVTGSAATLTAGLVTFLLPASALAAVLLMRRASGRTLLITGSALMFAGATLTVLAVAATVTTLFFLSAALAGMGFGTGFQGAIRTVLPLAAPGERAGLASALYAVTYLAMGLPAVTAGAFVLTAGLPATAEVYGASVAALALAALLAALAETRSRIRPAVLIP</sequence>
<evidence type="ECO:0000256" key="4">
    <source>
        <dbReference type="ARBA" id="ARBA00022692"/>
    </source>
</evidence>
<feature type="transmembrane region" description="Helical" evidence="7">
    <location>
        <begin position="160"/>
        <end position="180"/>
    </location>
</feature>
<reference evidence="9 10" key="1">
    <citation type="submission" date="2021-01" db="EMBL/GenBank/DDBJ databases">
        <title>Whole genome shotgun sequence of Actinoplanes couchii NBRC 106145.</title>
        <authorList>
            <person name="Komaki H."/>
            <person name="Tamura T."/>
        </authorList>
    </citation>
    <scope>NUCLEOTIDE SEQUENCE [LARGE SCALE GENOMIC DNA]</scope>
    <source>
        <strain evidence="9 10">NBRC 106145</strain>
    </source>
</reference>
<dbReference type="RefSeq" id="WP_203797054.1">
    <property type="nucleotide sequence ID" value="NZ_BAAAQE010000027.1"/>
</dbReference>
<evidence type="ECO:0000313" key="9">
    <source>
        <dbReference type="EMBL" id="GID55774.1"/>
    </source>
</evidence>
<dbReference type="InterPro" id="IPR011701">
    <property type="entry name" value="MFS"/>
</dbReference>
<dbReference type="PANTHER" id="PTHR23517">
    <property type="entry name" value="RESISTANCE PROTEIN MDTM, PUTATIVE-RELATED-RELATED"/>
    <property type="match status" value="1"/>
</dbReference>
<evidence type="ECO:0000256" key="2">
    <source>
        <dbReference type="ARBA" id="ARBA00022448"/>
    </source>
</evidence>
<feature type="transmembrane region" description="Helical" evidence="7">
    <location>
        <begin position="74"/>
        <end position="92"/>
    </location>
</feature>
<dbReference type="PROSITE" id="PS50850">
    <property type="entry name" value="MFS"/>
    <property type="match status" value="1"/>
</dbReference>
<dbReference type="Proteomes" id="UP000612282">
    <property type="component" value="Unassembled WGS sequence"/>
</dbReference>
<feature type="transmembrane region" description="Helical" evidence="7">
    <location>
        <begin position="133"/>
        <end position="154"/>
    </location>
</feature>
<dbReference type="InterPro" id="IPR050171">
    <property type="entry name" value="MFS_Transporters"/>
</dbReference>
<evidence type="ECO:0000256" key="3">
    <source>
        <dbReference type="ARBA" id="ARBA00022475"/>
    </source>
</evidence>
<dbReference type="InterPro" id="IPR036259">
    <property type="entry name" value="MFS_trans_sf"/>
</dbReference>
<dbReference type="EMBL" id="BOMG01000053">
    <property type="protein sequence ID" value="GID55774.1"/>
    <property type="molecule type" value="Genomic_DNA"/>
</dbReference>
<evidence type="ECO:0000256" key="1">
    <source>
        <dbReference type="ARBA" id="ARBA00004651"/>
    </source>
</evidence>
<keyword evidence="4 7" id="KW-0812">Transmembrane</keyword>
<feature type="transmembrane region" description="Helical" evidence="7">
    <location>
        <begin position="297"/>
        <end position="317"/>
    </location>
</feature>
<feature type="transmembrane region" description="Helical" evidence="7">
    <location>
        <begin position="207"/>
        <end position="228"/>
    </location>
</feature>